<dbReference type="EMBL" id="VOSM01000011">
    <property type="protein sequence ID" value="TXD34935.1"/>
    <property type="molecule type" value="Genomic_DNA"/>
</dbReference>
<comment type="caution">
    <text evidence="2">The sequence shown here is derived from an EMBL/GenBank/DDBJ whole genome shotgun (WGS) entry which is preliminary data.</text>
</comment>
<evidence type="ECO:0000313" key="3">
    <source>
        <dbReference type="Proteomes" id="UP000321412"/>
    </source>
</evidence>
<evidence type="ECO:0000256" key="1">
    <source>
        <dbReference type="SAM" id="MobiDB-lite"/>
    </source>
</evidence>
<keyword evidence="3" id="KW-1185">Reference proteome</keyword>
<protein>
    <submittedName>
        <fullName evidence="2">Uncharacterized protein</fullName>
    </submittedName>
</protein>
<dbReference type="AlphaFoldDB" id="A0A5C6XC22"/>
<organism evidence="2 3">
    <name type="scientific">Lujinxingia vulgaris</name>
    <dbReference type="NCBI Taxonomy" id="2600176"/>
    <lineage>
        <taxon>Bacteria</taxon>
        <taxon>Deltaproteobacteria</taxon>
        <taxon>Bradymonadales</taxon>
        <taxon>Lujinxingiaceae</taxon>
        <taxon>Lujinxingia</taxon>
    </lineage>
</organism>
<dbReference type="OrthoDB" id="5505525at2"/>
<accession>A0A5C6XC22</accession>
<gene>
    <name evidence="2" type="ORF">FRC98_17590</name>
</gene>
<name>A0A5C6XC22_9DELT</name>
<dbReference type="RefSeq" id="WP_146982742.1">
    <property type="nucleotide sequence ID" value="NZ_VOSM01000011.1"/>
</dbReference>
<feature type="region of interest" description="Disordered" evidence="1">
    <location>
        <begin position="177"/>
        <end position="227"/>
    </location>
</feature>
<dbReference type="Proteomes" id="UP000321412">
    <property type="component" value="Unassembled WGS sequence"/>
</dbReference>
<proteinExistence type="predicted"/>
<evidence type="ECO:0000313" key="2">
    <source>
        <dbReference type="EMBL" id="TXD34935.1"/>
    </source>
</evidence>
<sequence>MAKDSKSGGLGDWMSSVWGAVERVPRLEARVAAWIPTLFAARSASGALVELGRQTLGPLTDEERDWRLPDTELAQLVGAMAELADALPALDKAFPSLGEMSQLRAEVAADPATHELGISLLKSLEELAQSGLTKVVELAFFSRETPQSEATAERLTLLLKRVESAADRLLAAGIEAMAKPPTDGSTGDDPCPEPQDTASEDAMLEDAPSTDAEAPEAVAPPSTPEDS</sequence>
<reference evidence="2 3" key="1">
    <citation type="submission" date="2019-08" db="EMBL/GenBank/DDBJ databases">
        <title>Bradymonadales sp. TMQ4.</title>
        <authorList>
            <person name="Liang Q."/>
        </authorList>
    </citation>
    <scope>NUCLEOTIDE SEQUENCE [LARGE SCALE GENOMIC DNA]</scope>
    <source>
        <strain evidence="2 3">TMQ4</strain>
    </source>
</reference>